<organism evidence="1 2">
    <name type="scientific">Daphnia magna</name>
    <dbReference type="NCBI Taxonomy" id="35525"/>
    <lineage>
        <taxon>Eukaryota</taxon>
        <taxon>Metazoa</taxon>
        <taxon>Ecdysozoa</taxon>
        <taxon>Arthropoda</taxon>
        <taxon>Crustacea</taxon>
        <taxon>Branchiopoda</taxon>
        <taxon>Diplostraca</taxon>
        <taxon>Cladocera</taxon>
        <taxon>Anomopoda</taxon>
        <taxon>Daphniidae</taxon>
        <taxon>Daphnia</taxon>
    </lineage>
</organism>
<sequence>MTLKLPEGIRRSWRWYSEYKREIPYQGETVFHSKQSPHPKLAVRWLHKIAAVSKIRSSRLRLPGFPKINSVRQFLETTPIEKLRQSPWSGHASIVPSVVVEKVDISKVIDKDRPGWSKDGWTRLHDLELKDKPVRLHQRPLAIQDHWKTVRGFHDKGFGYLLGVVPRDSSILLFQCSESQVYTSPGIFKLVIEGLNGLLQGRMRDGTNFRSFLDQQLTNAKPHSWLAPVNLERSDHFALAAEDCHSGPMTGDRISAFADGVCTVRVAHGAANDPRHLFNRASAGRRRESDA</sequence>
<dbReference type="Proteomes" id="UP001234178">
    <property type="component" value="Unassembled WGS sequence"/>
</dbReference>
<gene>
    <name evidence="1" type="ORF">OUZ56_033113</name>
</gene>
<comment type="caution">
    <text evidence="1">The sequence shown here is derived from an EMBL/GenBank/DDBJ whole genome shotgun (WGS) entry which is preliminary data.</text>
</comment>
<accession>A0ABR0BA77</accession>
<keyword evidence="2" id="KW-1185">Reference proteome</keyword>
<evidence type="ECO:0000313" key="1">
    <source>
        <dbReference type="EMBL" id="KAK4045489.1"/>
    </source>
</evidence>
<name>A0ABR0BA77_9CRUS</name>
<protein>
    <submittedName>
        <fullName evidence="1">Uncharacterized protein</fullName>
    </submittedName>
</protein>
<dbReference type="EMBL" id="JAOYFB010000044">
    <property type="protein sequence ID" value="KAK4045489.1"/>
    <property type="molecule type" value="Genomic_DNA"/>
</dbReference>
<proteinExistence type="predicted"/>
<reference evidence="1 2" key="1">
    <citation type="journal article" date="2023" name="Nucleic Acids Res.">
        <title>The hologenome of Daphnia magna reveals possible DNA methylation and microbiome-mediated evolution of the host genome.</title>
        <authorList>
            <person name="Chaturvedi A."/>
            <person name="Li X."/>
            <person name="Dhandapani V."/>
            <person name="Marshall H."/>
            <person name="Kissane S."/>
            <person name="Cuenca-Cambronero M."/>
            <person name="Asole G."/>
            <person name="Calvet F."/>
            <person name="Ruiz-Romero M."/>
            <person name="Marangio P."/>
            <person name="Guigo R."/>
            <person name="Rago D."/>
            <person name="Mirbahai L."/>
            <person name="Eastwood N."/>
            <person name="Colbourne J.K."/>
            <person name="Zhou J."/>
            <person name="Mallon E."/>
            <person name="Orsini L."/>
        </authorList>
    </citation>
    <scope>NUCLEOTIDE SEQUENCE [LARGE SCALE GENOMIC DNA]</scope>
    <source>
        <strain evidence="1">LRV0_1</strain>
    </source>
</reference>
<evidence type="ECO:0000313" key="2">
    <source>
        <dbReference type="Proteomes" id="UP001234178"/>
    </source>
</evidence>